<dbReference type="GO" id="GO:0005737">
    <property type="term" value="C:cytoplasm"/>
    <property type="evidence" value="ECO:0007669"/>
    <property type="project" value="UniProtKB-SubCell"/>
</dbReference>
<dbReference type="Pfam" id="PF00567">
    <property type="entry name" value="TUDOR"/>
    <property type="match status" value="3"/>
</dbReference>
<feature type="compositionally biased region" description="Basic and acidic residues" evidence="5">
    <location>
        <begin position="309"/>
        <end position="326"/>
    </location>
</feature>
<dbReference type="AlphaFoldDB" id="A0A1A9WQY0"/>
<evidence type="ECO:0000256" key="3">
    <source>
        <dbReference type="ARBA" id="ARBA00022737"/>
    </source>
</evidence>
<dbReference type="GO" id="GO:0007283">
    <property type="term" value="P:spermatogenesis"/>
    <property type="evidence" value="ECO:0007669"/>
    <property type="project" value="UniProtKB-KW"/>
</dbReference>
<feature type="compositionally biased region" description="Basic and acidic residues" evidence="5">
    <location>
        <begin position="990"/>
        <end position="1002"/>
    </location>
</feature>
<name>A0A1A9WQY0_9MUSC</name>
<evidence type="ECO:0008006" key="10">
    <source>
        <dbReference type="Google" id="ProtNLM"/>
    </source>
</evidence>
<dbReference type="CDD" id="cd09972">
    <property type="entry name" value="LOTUS_TDRD_OSKAR"/>
    <property type="match status" value="1"/>
</dbReference>
<dbReference type="InterPro" id="IPR025605">
    <property type="entry name" value="OST-HTH/LOTUS_dom"/>
</dbReference>
<dbReference type="PROSITE" id="PS50304">
    <property type="entry name" value="TUDOR"/>
    <property type="match status" value="1"/>
</dbReference>
<dbReference type="Proteomes" id="UP000091820">
    <property type="component" value="Unassembled WGS sequence"/>
</dbReference>
<feature type="region of interest" description="Disordered" evidence="5">
    <location>
        <begin position="982"/>
        <end position="1005"/>
    </location>
</feature>
<evidence type="ECO:0000313" key="9">
    <source>
        <dbReference type="Proteomes" id="UP000091820"/>
    </source>
</evidence>
<feature type="region of interest" description="Disordered" evidence="5">
    <location>
        <begin position="158"/>
        <end position="178"/>
    </location>
</feature>
<dbReference type="CDD" id="cd00048">
    <property type="entry name" value="DSRM_SF"/>
    <property type="match status" value="1"/>
</dbReference>
<dbReference type="InterPro" id="IPR041966">
    <property type="entry name" value="LOTUS-like"/>
</dbReference>
<sequence>MSSGNTNGKKPELKHIASVVRALINSRKPPCFLRDILKDYPDVESTPLPYRKLGYKTAQELLAETGEFMFTNYKNGDTVITAKFNDKSAHIAALVKAQKTSKPSRVAAVKSMRQPRRNATSSNGTGVGGGFGDRNNNNSLHINQHNQHSNVLHRKPYNHSMQSSKTSSHTSNNVSLVPSQPKDLRERLNSKLQAQVSPIKVQQTEKRLEDSKLNTLRPILGAMTKMTKPALKEQNLKTVEKSLQSEQNKSQQSPKAIKETIAQRTKDDLQKFTEKCTAQYTSQELPKDEPQKRIEKASVQTVPTTSPKEVQKSLEKATTRNTAEDELKSTMRQRTLNNGLLTETKQLDLPDNQHSTNSVIPKEQPNQLFHSPRTVQDRLKCHYQPELPPSQQTVQYTIKLGAINELAQYCNEYGYSPPIYKVIRSKYPKLLYSCQVQINDSIFSTYPLQHESEYRAKEACAEMVLEEFKMRNHKKPLPKCSFTDKELIEKLYAELLNRLSGIFVKNLPEWFESTFHQSLPENWWTLMQTSSKFYTEMEYQNALIVYAKKEDNSTDFNQLGDGKSIDACESTVLQIKAISLPWSEEYWNIFITHCASTVEIWGRLFGSEYNVRFGALMNDIENYMTERKERPVSVVRERIYLISINDCWHRVRVEELDKNKGTALCFFIDFGDTDWLPVNQLYICEDNFLCLPAQAVPFSLYGLEDFEQNPFARKHLEELLPITSVVGKIFTKEGDFYGANTKSRNKIQVVIFDTSTTDDINLNHLLLDNICNNTPAPEIRKHTVNNALVTQICDNGDLYVQLRSPEVKYVEKLLEEIVASKFKREQHKVTVEDLKRSNLLLICEHNDDGKGDGNMKWYRGALTDSTYCLSDDGYYSVSYIDYGIVRRTNISKIFLLESLSVALSKFPAQAIKVRLHNIPAITSKIVARIRGLLPINCEALVKLAVPGTLPMVTIYTRLEASGTLCTVNDAIRIEHELEGCCDGNNVDSNDTEKSPKVQKGEKNGSLSRLNATTNTIILSTGSSSPQKLGALPKLSDYEPMPKINEFFQVRVTLSANPSNFTIQPYKDYPRLKQLMRELQEFCDTNDELIPTDMVEIGQAYAAKNPDGFYHRATVVKKHGDMIHVSFCDFGDENILTSSQLKILPLKFRQLPKMALQAKLYGIKAISDDWTLDDCLFFRKITVGQKFIASIKHISCDKSSGTPNTSILELELIDVSNEEDVYIRELLLAENRATVDR</sequence>
<keyword evidence="3" id="KW-0677">Repeat</keyword>
<keyword evidence="4" id="KW-0221">Differentiation</keyword>
<feature type="domain" description="Tudor" evidence="6">
    <location>
        <begin position="1093"/>
        <end position="1150"/>
    </location>
</feature>
<reference evidence="9" key="1">
    <citation type="submission" date="2014-03" db="EMBL/GenBank/DDBJ databases">
        <authorList>
            <person name="Aksoy S."/>
            <person name="Warren W."/>
            <person name="Wilson R.K."/>
        </authorList>
    </citation>
    <scope>NUCLEOTIDE SEQUENCE [LARGE SCALE GENOMIC DNA]</scope>
    <source>
        <strain evidence="9">IAEA</strain>
    </source>
</reference>
<dbReference type="SMART" id="SM00333">
    <property type="entry name" value="TUDOR"/>
    <property type="match status" value="2"/>
</dbReference>
<dbReference type="InterPro" id="IPR050621">
    <property type="entry name" value="Tudor_domain_containing"/>
</dbReference>
<feature type="compositionally biased region" description="Polar residues" evidence="5">
    <location>
        <begin position="298"/>
        <end position="308"/>
    </location>
</feature>
<keyword evidence="9" id="KW-1185">Reference proteome</keyword>
<keyword evidence="2" id="KW-0963">Cytoplasm</keyword>
<evidence type="ECO:0000313" key="8">
    <source>
        <dbReference type="EnsemblMetazoa" id="GBRI028873-PA"/>
    </source>
</evidence>
<comment type="subcellular location">
    <subcellularLocation>
        <location evidence="1">Cytoplasm</location>
    </subcellularLocation>
</comment>
<dbReference type="SUPFAM" id="SSF54768">
    <property type="entry name" value="dsRNA-binding domain-like"/>
    <property type="match status" value="1"/>
</dbReference>
<feature type="compositionally biased region" description="Basic and acidic residues" evidence="5">
    <location>
        <begin position="285"/>
        <end position="296"/>
    </location>
</feature>
<organism evidence="8 9">
    <name type="scientific">Glossina brevipalpis</name>
    <dbReference type="NCBI Taxonomy" id="37001"/>
    <lineage>
        <taxon>Eukaryota</taxon>
        <taxon>Metazoa</taxon>
        <taxon>Ecdysozoa</taxon>
        <taxon>Arthropoda</taxon>
        <taxon>Hexapoda</taxon>
        <taxon>Insecta</taxon>
        <taxon>Pterygota</taxon>
        <taxon>Neoptera</taxon>
        <taxon>Endopterygota</taxon>
        <taxon>Diptera</taxon>
        <taxon>Brachycera</taxon>
        <taxon>Muscomorpha</taxon>
        <taxon>Hippoboscoidea</taxon>
        <taxon>Glossinidae</taxon>
        <taxon>Glossina</taxon>
    </lineage>
</organism>
<dbReference type="PANTHER" id="PTHR22948:SF77">
    <property type="entry name" value="SERINE_THREONINE-PROTEIN KINASE 31-LIKE ISOFORM X1"/>
    <property type="match status" value="1"/>
</dbReference>
<dbReference type="PROSITE" id="PS51644">
    <property type="entry name" value="HTH_OST"/>
    <property type="match status" value="1"/>
</dbReference>
<keyword evidence="4" id="KW-0744">Spermatogenesis</keyword>
<dbReference type="CDD" id="cd20379">
    <property type="entry name" value="Tudor_dTUD-like"/>
    <property type="match status" value="1"/>
</dbReference>
<dbReference type="EnsemblMetazoa" id="GBRI028873-RA">
    <property type="protein sequence ID" value="GBRI028873-PA"/>
    <property type="gene ID" value="GBRI028873"/>
</dbReference>
<dbReference type="STRING" id="37001.A0A1A9WQY0"/>
<evidence type="ECO:0000256" key="2">
    <source>
        <dbReference type="ARBA" id="ARBA00022490"/>
    </source>
</evidence>
<dbReference type="Gene3D" id="3.30.160.20">
    <property type="match status" value="1"/>
</dbReference>
<dbReference type="InterPro" id="IPR035437">
    <property type="entry name" value="SNase_OB-fold_sf"/>
</dbReference>
<dbReference type="PANTHER" id="PTHR22948">
    <property type="entry name" value="TUDOR DOMAIN CONTAINING PROTEIN"/>
    <property type="match status" value="1"/>
</dbReference>
<dbReference type="VEuPathDB" id="VectorBase:GBRI028873"/>
<accession>A0A1A9WQY0</accession>
<dbReference type="Gene3D" id="3.30.420.610">
    <property type="entry name" value="LOTUS domain-like"/>
    <property type="match status" value="1"/>
</dbReference>
<dbReference type="Gene3D" id="2.30.30.140">
    <property type="match status" value="3"/>
</dbReference>
<feature type="domain" description="HTH OST-type" evidence="7">
    <location>
        <begin position="12"/>
        <end position="86"/>
    </location>
</feature>
<evidence type="ECO:0000256" key="1">
    <source>
        <dbReference type="ARBA" id="ARBA00004496"/>
    </source>
</evidence>
<protein>
    <recommendedName>
        <fullName evidence="10">HTH OST-type domain-containing protein</fullName>
    </recommendedName>
</protein>
<feature type="region of interest" description="Disordered" evidence="5">
    <location>
        <begin position="280"/>
        <end position="326"/>
    </location>
</feature>
<feature type="compositionally biased region" description="Low complexity" evidence="5">
    <location>
        <begin position="133"/>
        <end position="142"/>
    </location>
</feature>
<evidence type="ECO:0000256" key="4">
    <source>
        <dbReference type="ARBA" id="ARBA00022871"/>
    </source>
</evidence>
<evidence type="ECO:0000259" key="7">
    <source>
        <dbReference type="PROSITE" id="PS51644"/>
    </source>
</evidence>
<feature type="region of interest" description="Disordered" evidence="5">
    <location>
        <begin position="104"/>
        <end position="142"/>
    </location>
</feature>
<reference evidence="8" key="2">
    <citation type="submission" date="2020-05" db="UniProtKB">
        <authorList>
            <consortium name="EnsemblMetazoa"/>
        </authorList>
    </citation>
    <scope>IDENTIFICATION</scope>
    <source>
        <strain evidence="8">IAEA</strain>
    </source>
</reference>
<proteinExistence type="predicted"/>
<dbReference type="Gene3D" id="2.40.50.90">
    <property type="match status" value="2"/>
</dbReference>
<dbReference type="SUPFAM" id="SSF63748">
    <property type="entry name" value="Tudor/PWWP/MBT"/>
    <property type="match status" value="3"/>
</dbReference>
<dbReference type="GO" id="GO:0030154">
    <property type="term" value="P:cell differentiation"/>
    <property type="evidence" value="ECO:0007669"/>
    <property type="project" value="UniProtKB-ARBA"/>
</dbReference>
<feature type="compositionally biased region" description="Low complexity" evidence="5">
    <location>
        <begin position="158"/>
        <end position="175"/>
    </location>
</feature>
<evidence type="ECO:0000256" key="5">
    <source>
        <dbReference type="SAM" id="MobiDB-lite"/>
    </source>
</evidence>
<evidence type="ECO:0000259" key="6">
    <source>
        <dbReference type="PROSITE" id="PS50304"/>
    </source>
</evidence>
<dbReference type="InterPro" id="IPR002999">
    <property type="entry name" value="Tudor"/>
</dbReference>